<dbReference type="NCBIfam" id="TIGR01145">
    <property type="entry name" value="ATP_synt_delta"/>
    <property type="match status" value="1"/>
</dbReference>
<dbReference type="GO" id="GO:0016020">
    <property type="term" value="C:membrane"/>
    <property type="evidence" value="ECO:0007669"/>
    <property type="project" value="UniProtKB-SubCell"/>
</dbReference>
<dbReference type="SUPFAM" id="SSF47928">
    <property type="entry name" value="N-terminal domain of the delta subunit of the F1F0-ATP synthase"/>
    <property type="match status" value="1"/>
</dbReference>
<dbReference type="PROSITE" id="PS00389">
    <property type="entry name" value="ATPASE_DELTA"/>
    <property type="match status" value="1"/>
</dbReference>
<reference evidence="7" key="1">
    <citation type="submission" date="2018-05" db="EMBL/GenBank/DDBJ databases">
        <authorList>
            <person name="Lanie J.A."/>
            <person name="Ng W.-L."/>
            <person name="Kazmierczak K.M."/>
            <person name="Andrzejewski T.M."/>
            <person name="Davidsen T.M."/>
            <person name="Wayne K.J."/>
            <person name="Tettelin H."/>
            <person name="Glass J.I."/>
            <person name="Rusch D."/>
            <person name="Podicherti R."/>
            <person name="Tsui H.-C.T."/>
            <person name="Winkler M.E."/>
        </authorList>
    </citation>
    <scope>NUCLEOTIDE SEQUENCE</scope>
</reference>
<evidence type="ECO:0000313" key="7">
    <source>
        <dbReference type="EMBL" id="SVB88082.1"/>
    </source>
</evidence>
<evidence type="ECO:0000256" key="6">
    <source>
        <dbReference type="ARBA" id="ARBA00023310"/>
    </source>
</evidence>
<protein>
    <recommendedName>
        <fullName evidence="8">ATP synthase subunit delta</fullName>
    </recommendedName>
</protein>
<proteinExistence type="inferred from homology"/>
<evidence type="ECO:0000256" key="3">
    <source>
        <dbReference type="ARBA" id="ARBA00022781"/>
    </source>
</evidence>
<keyword evidence="4" id="KW-0406">Ion transport</keyword>
<dbReference type="Pfam" id="PF00213">
    <property type="entry name" value="OSCP"/>
    <property type="match status" value="1"/>
</dbReference>
<evidence type="ECO:0000256" key="4">
    <source>
        <dbReference type="ARBA" id="ARBA00023065"/>
    </source>
</evidence>
<evidence type="ECO:0000256" key="5">
    <source>
        <dbReference type="ARBA" id="ARBA00023136"/>
    </source>
</evidence>
<keyword evidence="6" id="KW-0066">ATP synthesis</keyword>
<evidence type="ECO:0000256" key="2">
    <source>
        <dbReference type="ARBA" id="ARBA00022448"/>
    </source>
</evidence>
<keyword evidence="5" id="KW-0472">Membrane</keyword>
<dbReference type="Gene3D" id="1.10.520.20">
    <property type="entry name" value="N-terminal domain of the delta subunit of the F1F0-ATP synthase"/>
    <property type="match status" value="1"/>
</dbReference>
<evidence type="ECO:0000256" key="1">
    <source>
        <dbReference type="ARBA" id="ARBA00004370"/>
    </source>
</evidence>
<dbReference type="AlphaFoldDB" id="A0A382HLV4"/>
<keyword evidence="3" id="KW-0375">Hydrogen ion transport</keyword>
<dbReference type="GO" id="GO:0046933">
    <property type="term" value="F:proton-transporting ATP synthase activity, rotational mechanism"/>
    <property type="evidence" value="ECO:0007669"/>
    <property type="project" value="InterPro"/>
</dbReference>
<dbReference type="InterPro" id="IPR026015">
    <property type="entry name" value="ATP_synth_OSCP/delta_N_sf"/>
</dbReference>
<name>A0A382HLV4_9ZZZZ</name>
<gene>
    <name evidence="7" type="ORF">METZ01_LOCUS240936</name>
</gene>
<organism evidence="7">
    <name type="scientific">marine metagenome</name>
    <dbReference type="NCBI Taxonomy" id="408172"/>
    <lineage>
        <taxon>unclassified sequences</taxon>
        <taxon>metagenomes</taxon>
        <taxon>ecological metagenomes</taxon>
    </lineage>
</organism>
<accession>A0A382HLV4</accession>
<dbReference type="PANTHER" id="PTHR11910">
    <property type="entry name" value="ATP SYNTHASE DELTA CHAIN"/>
    <property type="match status" value="1"/>
</dbReference>
<dbReference type="HAMAP" id="MF_01416">
    <property type="entry name" value="ATP_synth_delta_bact"/>
    <property type="match status" value="1"/>
</dbReference>
<sequence>MNQARVTLRYAKSLFGLAVEQNMLSQCKEDMQFIAETCNSSRDLSLFLKSPIIKTDKKLSIFEEIFFNNLSPISISFVNIITNKKRESLLEGIANSFIAIYKENRNIETATVSTAFELDNKLREDILKFIKNHGQPNVELTEKIDEKLIGGAIIRMGNRQLDVSVAKAIKDLRKSFSKNLYIKEF</sequence>
<dbReference type="InterPro" id="IPR020781">
    <property type="entry name" value="ATPase_OSCP/d_CS"/>
</dbReference>
<comment type="subcellular location">
    <subcellularLocation>
        <location evidence="1">Membrane</location>
    </subcellularLocation>
</comment>
<dbReference type="EMBL" id="UINC01061958">
    <property type="protein sequence ID" value="SVB88082.1"/>
    <property type="molecule type" value="Genomic_DNA"/>
</dbReference>
<evidence type="ECO:0008006" key="8">
    <source>
        <dbReference type="Google" id="ProtNLM"/>
    </source>
</evidence>
<dbReference type="InterPro" id="IPR000711">
    <property type="entry name" value="ATPase_OSCP/dsu"/>
</dbReference>
<keyword evidence="2" id="KW-0813">Transport</keyword>
<dbReference type="PRINTS" id="PR00125">
    <property type="entry name" value="ATPASEDELTA"/>
</dbReference>